<gene>
    <name evidence="2" type="primary">pol_106</name>
    <name evidence="2" type="ORF">NGRA_2490</name>
</gene>
<evidence type="ECO:0000313" key="2">
    <source>
        <dbReference type="EMBL" id="KAF9761645.1"/>
    </source>
</evidence>
<dbReference type="SUPFAM" id="SSF53098">
    <property type="entry name" value="Ribonuclease H-like"/>
    <property type="match status" value="1"/>
</dbReference>
<dbReference type="InterPro" id="IPR012337">
    <property type="entry name" value="RNaseH-like_sf"/>
</dbReference>
<feature type="non-terminal residue" evidence="2">
    <location>
        <position position="1"/>
    </location>
</feature>
<name>A0A9P6GXC1_9MICR</name>
<dbReference type="PANTHER" id="PTHR37984:SF5">
    <property type="entry name" value="PROTEIN NYNRIN-LIKE"/>
    <property type="match status" value="1"/>
</dbReference>
<dbReference type="InterPro" id="IPR001584">
    <property type="entry name" value="Integrase_cat-core"/>
</dbReference>
<reference evidence="2 3" key="1">
    <citation type="journal article" date="2020" name="Genome Biol. Evol.">
        <title>Comparative genomics of strictly vertically transmitted, feminizing microsporidia endosymbionts of amphipod crustaceans.</title>
        <authorList>
            <person name="Cormier A."/>
            <person name="Chebbi M.A."/>
            <person name="Giraud I."/>
            <person name="Wattier R."/>
            <person name="Teixeira M."/>
            <person name="Gilbert C."/>
            <person name="Rigaud T."/>
            <person name="Cordaux R."/>
        </authorList>
    </citation>
    <scope>NUCLEOTIDE SEQUENCE [LARGE SCALE GENOMIC DNA]</scope>
    <source>
        <strain evidence="2 3">Ou3-Ou53</strain>
    </source>
</reference>
<evidence type="ECO:0000313" key="3">
    <source>
        <dbReference type="Proteomes" id="UP000740883"/>
    </source>
</evidence>
<dbReference type="InterPro" id="IPR050951">
    <property type="entry name" value="Retrovirus_Pol_polyprotein"/>
</dbReference>
<keyword evidence="3" id="KW-1185">Reference proteome</keyword>
<protein>
    <submittedName>
        <fullName evidence="2">Pol polyprotein</fullName>
    </submittedName>
</protein>
<accession>A0A9P6GXC1</accession>
<dbReference type="PROSITE" id="PS50994">
    <property type="entry name" value="INTEGRASE"/>
    <property type="match status" value="1"/>
</dbReference>
<organism evidence="2 3">
    <name type="scientific">Nosema granulosis</name>
    <dbReference type="NCBI Taxonomy" id="83296"/>
    <lineage>
        <taxon>Eukaryota</taxon>
        <taxon>Fungi</taxon>
        <taxon>Fungi incertae sedis</taxon>
        <taxon>Microsporidia</taxon>
        <taxon>Nosematidae</taxon>
        <taxon>Nosema</taxon>
    </lineage>
</organism>
<dbReference type="GO" id="GO:0003676">
    <property type="term" value="F:nucleic acid binding"/>
    <property type="evidence" value="ECO:0007669"/>
    <property type="project" value="InterPro"/>
</dbReference>
<dbReference type="Pfam" id="PF00665">
    <property type="entry name" value="rve"/>
    <property type="match status" value="1"/>
</dbReference>
<dbReference type="PANTHER" id="PTHR37984">
    <property type="entry name" value="PROTEIN CBG26694"/>
    <property type="match status" value="1"/>
</dbReference>
<dbReference type="EMBL" id="SBJO01000285">
    <property type="protein sequence ID" value="KAF9761645.1"/>
    <property type="molecule type" value="Genomic_DNA"/>
</dbReference>
<dbReference type="Proteomes" id="UP000740883">
    <property type="component" value="Unassembled WGS sequence"/>
</dbReference>
<dbReference type="GO" id="GO:0015074">
    <property type="term" value="P:DNA integration"/>
    <property type="evidence" value="ECO:0007669"/>
    <property type="project" value="InterPro"/>
</dbReference>
<dbReference type="OrthoDB" id="2186513at2759"/>
<dbReference type="AlphaFoldDB" id="A0A9P6GXC1"/>
<proteinExistence type="predicted"/>
<evidence type="ECO:0000259" key="1">
    <source>
        <dbReference type="PROSITE" id="PS50994"/>
    </source>
</evidence>
<dbReference type="GO" id="GO:0005634">
    <property type="term" value="C:nucleus"/>
    <property type="evidence" value="ECO:0007669"/>
    <property type="project" value="UniProtKB-ARBA"/>
</dbReference>
<dbReference type="InterPro" id="IPR036397">
    <property type="entry name" value="RNaseH_sf"/>
</dbReference>
<feature type="domain" description="Integrase catalytic" evidence="1">
    <location>
        <begin position="1"/>
        <end position="135"/>
    </location>
</feature>
<dbReference type="Gene3D" id="3.30.420.10">
    <property type="entry name" value="Ribonuclease H-like superfamily/Ribonuclease H"/>
    <property type="match status" value="1"/>
</dbReference>
<comment type="caution">
    <text evidence="2">The sequence shown here is derived from an EMBL/GenBank/DDBJ whole genome shotgun (WGS) entry which is preliminary data.</text>
</comment>
<sequence length="244" mass="28246">FVLTMIDHFTKVAEVVPLYSKDMQSVSKLIESRIIKKYGVPKVILTDNGKEFKNNLCEGLARKYGIVWRFGSPYNPTTTGLVERSNKTLLIRLRKISYFGKFDWAKCLRKAHCAYMYSYSRAILCAPIEMISGEILTGMDKQEGFNQLKSADWFKKNLEKTIGSYKNEYKKKRKNVHLNVGDSVWYKNILNLSQKLTPIWLFFRGKIVGVQFGSYKVLLENGKIVVANKKHVKKFKGEECWTTD</sequence>